<evidence type="ECO:0008006" key="3">
    <source>
        <dbReference type="Google" id="ProtNLM"/>
    </source>
</evidence>
<evidence type="ECO:0000313" key="2">
    <source>
        <dbReference type="Proteomes" id="UP000256690"/>
    </source>
</evidence>
<comment type="caution">
    <text evidence="1">The sequence shown here is derived from an EMBL/GenBank/DDBJ whole genome shotgun (WGS) entry which is preliminary data.</text>
</comment>
<sequence>MEALRRRSREDSGVLHLPPFDVEWSPPTPSMMAADLAFLATLLPESPHLATAMTAAYLGRIDDLRKLQDRQSDLGDFRVRLPELQAAALGGQLEVVKFLMEEANIDAGGPLACPLAF</sequence>
<dbReference type="RefSeq" id="XP_026605436.1">
    <property type="nucleotide sequence ID" value="XM_026746440.1"/>
</dbReference>
<dbReference type="GeneID" id="38114794"/>
<gene>
    <name evidence="1" type="ORF">DSM5745_04424</name>
</gene>
<proteinExistence type="predicted"/>
<reference evidence="1 2" key="1">
    <citation type="journal article" date="2018" name="IMA Fungus">
        <title>IMA Genome-F 9: Draft genome sequence of Annulohypoxylon stygium, Aspergillus mulundensis, Berkeleyomyces basicola (syn. Thielaviopsis basicola), Ceratocystis smalleyi, two Cercospora beticola strains, Coleophoma cylindrospora, Fusarium fracticaudum, Phialophora cf. hyalina, and Morchella septimelata.</title>
        <authorList>
            <person name="Wingfield B.D."/>
            <person name="Bills G.F."/>
            <person name="Dong Y."/>
            <person name="Huang W."/>
            <person name="Nel W.J."/>
            <person name="Swalarsk-Parry B.S."/>
            <person name="Vaghefi N."/>
            <person name="Wilken P.M."/>
            <person name="An Z."/>
            <person name="de Beer Z.W."/>
            <person name="De Vos L."/>
            <person name="Chen L."/>
            <person name="Duong T.A."/>
            <person name="Gao Y."/>
            <person name="Hammerbacher A."/>
            <person name="Kikkert J.R."/>
            <person name="Li Y."/>
            <person name="Li H."/>
            <person name="Li K."/>
            <person name="Li Q."/>
            <person name="Liu X."/>
            <person name="Ma X."/>
            <person name="Naidoo K."/>
            <person name="Pethybridge S.J."/>
            <person name="Sun J."/>
            <person name="Steenkamp E.T."/>
            <person name="van der Nest M.A."/>
            <person name="van Wyk S."/>
            <person name="Wingfield M.J."/>
            <person name="Xiong C."/>
            <person name="Yue Q."/>
            <person name="Zhang X."/>
        </authorList>
    </citation>
    <scope>NUCLEOTIDE SEQUENCE [LARGE SCALE GENOMIC DNA]</scope>
    <source>
        <strain evidence="1 2">DSM 5745</strain>
    </source>
</reference>
<dbReference type="AlphaFoldDB" id="A0A3D8SEB7"/>
<dbReference type="EMBL" id="PVWQ01000004">
    <property type="protein sequence ID" value="RDW84098.1"/>
    <property type="molecule type" value="Genomic_DNA"/>
</dbReference>
<evidence type="ECO:0000313" key="1">
    <source>
        <dbReference type="EMBL" id="RDW84098.1"/>
    </source>
</evidence>
<name>A0A3D8SEB7_9EURO</name>
<protein>
    <recommendedName>
        <fullName evidence="3">Ankyrin repeat protein</fullName>
    </recommendedName>
</protein>
<dbReference type="Proteomes" id="UP000256690">
    <property type="component" value="Unassembled WGS sequence"/>
</dbReference>
<keyword evidence="2" id="KW-1185">Reference proteome</keyword>
<accession>A0A3D8SEB7</accession>
<organism evidence="1 2">
    <name type="scientific">Aspergillus mulundensis</name>
    <dbReference type="NCBI Taxonomy" id="1810919"/>
    <lineage>
        <taxon>Eukaryota</taxon>
        <taxon>Fungi</taxon>
        <taxon>Dikarya</taxon>
        <taxon>Ascomycota</taxon>
        <taxon>Pezizomycotina</taxon>
        <taxon>Eurotiomycetes</taxon>
        <taxon>Eurotiomycetidae</taxon>
        <taxon>Eurotiales</taxon>
        <taxon>Aspergillaceae</taxon>
        <taxon>Aspergillus</taxon>
        <taxon>Aspergillus subgen. Nidulantes</taxon>
    </lineage>
</organism>